<proteinExistence type="predicted"/>
<dbReference type="RefSeq" id="WP_412441917.1">
    <property type="nucleotide sequence ID" value="NZ_CACRUT010000023.1"/>
</dbReference>
<dbReference type="Gene3D" id="3.40.50.11110">
    <property type="entry name" value="Sialyltransferase, C-terminal GT-B Rossman nucleotide-binding domain"/>
    <property type="match status" value="1"/>
</dbReference>
<dbReference type="AlphaFoldDB" id="A0A6N3G4M3"/>
<sequence>MKCSKKAFGKYVSSVFVIGSPFQALCAIEAIREFEISDYKVILPLSPNEQRNRQLLTILKDFGIVYEIFNAKEARAMQILLNECKIKHKKDRNRYNRAFIGDYYQILYKSIALSYLNTGSPMVYLDDGNSSISIFRGVKKKTAWRSQCVNLLFYSLARIKKIIPDRFFYTIYYDIDERKFFKYPNHFSYLFFHKEKDTERASGVIFIGTNTSAFCEQMGIQESMLENIISKLFMEIHKEYPSQEITYVPHGRDSNIHIPDICAQNNVVYRPIEVSIEYFLYKEQLFPVAIYGFSSTALFNLKKMMPNIRAVNYVIEKMNAPYYEYFNRISEYYQQNSIKRESIKLL</sequence>
<accession>A0A6N3G4M3</accession>
<evidence type="ECO:0000313" key="1">
    <source>
        <dbReference type="EMBL" id="VYU59658.1"/>
    </source>
</evidence>
<name>A0A6N3G4M3_9BACT</name>
<protein>
    <recommendedName>
        <fullName evidence="2">Glycosyltransferase family 52</fullName>
    </recommendedName>
</protein>
<organism evidence="1">
    <name type="scientific">Paraprevotella clara</name>
    <dbReference type="NCBI Taxonomy" id="454154"/>
    <lineage>
        <taxon>Bacteria</taxon>
        <taxon>Pseudomonadati</taxon>
        <taxon>Bacteroidota</taxon>
        <taxon>Bacteroidia</taxon>
        <taxon>Bacteroidales</taxon>
        <taxon>Prevotellaceae</taxon>
        <taxon>Paraprevotella</taxon>
    </lineage>
</organism>
<reference evidence="1" key="1">
    <citation type="submission" date="2019-11" db="EMBL/GenBank/DDBJ databases">
        <authorList>
            <person name="Feng L."/>
        </authorList>
    </citation>
    <scope>NUCLEOTIDE SEQUENCE</scope>
    <source>
        <strain evidence="1">PclaraLFYP37</strain>
    </source>
</reference>
<dbReference type="EMBL" id="CACRUT010000023">
    <property type="protein sequence ID" value="VYU59658.1"/>
    <property type="molecule type" value="Genomic_DNA"/>
</dbReference>
<evidence type="ECO:0008006" key="2">
    <source>
        <dbReference type="Google" id="ProtNLM"/>
    </source>
</evidence>
<gene>
    <name evidence="1" type="ORF">PCLFYP37_00404</name>
</gene>